<dbReference type="Pfam" id="PF12738">
    <property type="entry name" value="PTCB-BRCT"/>
    <property type="match status" value="2"/>
</dbReference>
<feature type="region of interest" description="Disordered" evidence="1">
    <location>
        <begin position="43"/>
        <end position="76"/>
    </location>
</feature>
<feature type="domain" description="BRCT" evidence="2">
    <location>
        <begin position="144"/>
        <end position="218"/>
    </location>
</feature>
<dbReference type="Pfam" id="PF16589">
    <property type="entry name" value="BRCT_2"/>
    <property type="match status" value="1"/>
</dbReference>
<dbReference type="SUPFAM" id="SSF52113">
    <property type="entry name" value="BRCT domain"/>
    <property type="match status" value="3"/>
</dbReference>
<accession>A0A2S5BFR1</accession>
<dbReference type="InterPro" id="IPR036420">
    <property type="entry name" value="BRCT_dom_sf"/>
</dbReference>
<dbReference type="GO" id="GO:0006302">
    <property type="term" value="P:double-strand break repair"/>
    <property type="evidence" value="ECO:0007669"/>
    <property type="project" value="TreeGrafter"/>
</dbReference>
<dbReference type="STRING" id="741276.A0A2S5BFR1"/>
<feature type="compositionally biased region" description="Acidic residues" evidence="1">
    <location>
        <begin position="915"/>
        <end position="924"/>
    </location>
</feature>
<dbReference type="Proteomes" id="UP000237144">
    <property type="component" value="Unassembled WGS sequence"/>
</dbReference>
<dbReference type="Gene3D" id="3.40.50.10190">
    <property type="entry name" value="BRCT domain"/>
    <property type="match status" value="4"/>
</dbReference>
<dbReference type="CDD" id="cd18436">
    <property type="entry name" value="BRCT_BRC1_like_rpt2"/>
    <property type="match status" value="1"/>
</dbReference>
<dbReference type="GO" id="GO:0035361">
    <property type="term" value="C:Cul8-RING ubiquitin ligase complex"/>
    <property type="evidence" value="ECO:0007669"/>
    <property type="project" value="TreeGrafter"/>
</dbReference>
<dbReference type="EMBL" id="PJQD01000013">
    <property type="protein sequence ID" value="POY75600.1"/>
    <property type="molecule type" value="Genomic_DNA"/>
</dbReference>
<dbReference type="AlphaFoldDB" id="A0A2S5BFR1"/>
<feature type="domain" description="BRCT" evidence="2">
    <location>
        <begin position="1022"/>
        <end position="1086"/>
    </location>
</feature>
<comment type="caution">
    <text evidence="3">The sequence shown here is derived from an EMBL/GenBank/DDBJ whole genome shotgun (WGS) entry which is preliminary data.</text>
</comment>
<keyword evidence="4" id="KW-1185">Reference proteome</keyword>
<feature type="compositionally biased region" description="Basic residues" evidence="1">
    <location>
        <begin position="854"/>
        <end position="871"/>
    </location>
</feature>
<feature type="region of interest" description="Disordered" evidence="1">
    <location>
        <begin position="653"/>
        <end position="810"/>
    </location>
</feature>
<dbReference type="InterPro" id="IPR053036">
    <property type="entry name" value="CellCycle_DNARepair_Reg"/>
</dbReference>
<dbReference type="PANTHER" id="PTHR47667">
    <property type="entry name" value="REGULATOR OF TY1 TRANSPOSITION PROTEIN 107"/>
    <property type="match status" value="1"/>
</dbReference>
<name>A0A2S5BFR1_9BASI</name>
<dbReference type="Pfam" id="PF16770">
    <property type="entry name" value="RTT107_BRCT_5"/>
    <property type="match status" value="1"/>
</dbReference>
<feature type="compositionally biased region" description="Basic and acidic residues" evidence="1">
    <location>
        <begin position="104"/>
        <end position="118"/>
    </location>
</feature>
<feature type="compositionally biased region" description="Acidic residues" evidence="1">
    <location>
        <begin position="878"/>
        <end position="888"/>
    </location>
</feature>
<dbReference type="PROSITE" id="PS50172">
    <property type="entry name" value="BRCT"/>
    <property type="match status" value="3"/>
</dbReference>
<feature type="region of interest" description="Disordered" evidence="1">
    <location>
        <begin position="824"/>
        <end position="980"/>
    </location>
</feature>
<feature type="region of interest" description="Disordered" evidence="1">
    <location>
        <begin position="99"/>
        <end position="129"/>
    </location>
</feature>
<feature type="domain" description="BRCT" evidence="2">
    <location>
        <begin position="521"/>
        <end position="597"/>
    </location>
</feature>
<proteinExistence type="predicted"/>
<gene>
    <name evidence="3" type="ORF">BMF94_1222</name>
</gene>
<protein>
    <recommendedName>
        <fullName evidence="2">BRCT domain-containing protein</fullName>
    </recommendedName>
</protein>
<evidence type="ECO:0000256" key="1">
    <source>
        <dbReference type="SAM" id="MobiDB-lite"/>
    </source>
</evidence>
<feature type="compositionally biased region" description="Basic and acidic residues" evidence="1">
    <location>
        <begin position="840"/>
        <end position="853"/>
    </location>
</feature>
<evidence type="ECO:0000313" key="4">
    <source>
        <dbReference type="Proteomes" id="UP000237144"/>
    </source>
</evidence>
<dbReference type="CDD" id="cd18432">
    <property type="entry name" value="BRCT_PAXIP1_rpt6_like"/>
    <property type="match status" value="1"/>
</dbReference>
<dbReference type="GO" id="GO:0005634">
    <property type="term" value="C:nucleus"/>
    <property type="evidence" value="ECO:0007669"/>
    <property type="project" value="TreeGrafter"/>
</dbReference>
<feature type="compositionally biased region" description="Basic residues" evidence="1">
    <location>
        <begin position="897"/>
        <end position="911"/>
    </location>
</feature>
<dbReference type="CDD" id="cd17743">
    <property type="entry name" value="BRCT_BRC1_like_rpt5"/>
    <property type="match status" value="1"/>
</dbReference>
<dbReference type="GO" id="GO:1990683">
    <property type="term" value="P:DNA double-strand break attachment to nuclear envelope"/>
    <property type="evidence" value="ECO:0007669"/>
    <property type="project" value="TreeGrafter"/>
</dbReference>
<evidence type="ECO:0000259" key="2">
    <source>
        <dbReference type="PROSITE" id="PS50172"/>
    </source>
</evidence>
<reference evidence="3 4" key="1">
    <citation type="journal article" date="2018" name="Front. Microbiol.">
        <title>Prospects for Fungal Bioremediation of Acidic Radioactive Waste Sites: Characterization and Genome Sequence of Rhodotorula taiwanensis MD1149.</title>
        <authorList>
            <person name="Tkavc R."/>
            <person name="Matrosova V.Y."/>
            <person name="Grichenko O.E."/>
            <person name="Gostincar C."/>
            <person name="Volpe R.P."/>
            <person name="Klimenkova P."/>
            <person name="Gaidamakova E.K."/>
            <person name="Zhou C.E."/>
            <person name="Stewart B.J."/>
            <person name="Lyman M.G."/>
            <person name="Malfatti S.A."/>
            <person name="Rubinfeld B."/>
            <person name="Courtot M."/>
            <person name="Singh J."/>
            <person name="Dalgard C.L."/>
            <person name="Hamilton T."/>
            <person name="Frey K.G."/>
            <person name="Gunde-Cimerman N."/>
            <person name="Dugan L."/>
            <person name="Daly M.J."/>
        </authorList>
    </citation>
    <scope>NUCLEOTIDE SEQUENCE [LARGE SCALE GENOMIC DNA]</scope>
    <source>
        <strain evidence="3 4">MD1149</strain>
    </source>
</reference>
<dbReference type="InterPro" id="IPR001357">
    <property type="entry name" value="BRCT_dom"/>
</dbReference>
<sequence>MASSDRPEGPIANQSLFNSVCYYLNESLRKPVRAALHDLLQSGGAQQCPPYRDGADVDADGGDQFVTPDGRPPRFDPRRLTHFITDSLDFREYDLIQALNGREPQSDRKGKGKAREAHSGATNGTDDKVHIVTGQQQPRFYSADKTLFFSGVVVSASELPPTDRRDIFQAVVALGGQSRQELTREVTHLICPSGAGRKYEMALKHGTELGMQVVLPKWCVRVAPERFEESFKHSKLVPTAVYRFPDPPYATTLRDGSSGKPFADRLFEYWRSRLPGGPNAGSTSTAAVDGPPSVIPNTATYVILGYPDASGAIPDGGASRPSDTQRYLRTTVDFASNKRKSQSAYPPDVAGDDNTEAAAQDRDDDREMDEHRGFFADKRVYLASVLALTFPMEEAFRAQISRHGGTCSSFHYGPDDFPASEQEAEDAVRNKRASTTDGADAWEARRQAEKRLKESDIVIIHVREGWEYWTAYEAGLSIGNPQYFYDCLRMQTLLSPLSRIGYYPVPSTEGLPDWPVGNHGGKPVVTVSNYAGESRDYVRTLIELLGGTFEGTMTKQTDYVISAAENGSKVSHAREWHIPLVTHLWLEALILDWRYIPPSADPSYLLSGSSAGGTHYATLLGDTPFTREVIARWAAREEVRVERNEAMRSIEELEEAERADAPVQDGAAPGSDQAGMEIDRAAGQEQEEEAPVQQRRPSLSPTIDRSPRPQSKAAESPAKPRSRTKTPRPVTADREQAEEPVQQAVPAESAPAAARQPAAEAARKTPAKGNGSKSDGARRKRDRSDSGLSSASSSSSSSDHLPPSANKMTKAFAMISGENLVQGGSRRGAAAKAQAALVDQIKDRNAFEKELKSSGRKKGGVSRRSRSPSKKVTHDDDIKDEEMSEDEAAPPAPVSKAKGKASAKPKAKSRKQSVSDDDDNDGGLEEGPARKKPKTGKAAPPVSKQVKNLQASANGTTQDGGAVSSFDRPPNAKPAPVKPKKVKIISTGLGLDKDHTDIKVNGTAEMPGTCAMLVLTEPLHAEQKMKTLGASWTDTSKDATHLVVKGISRTEKFLCSLPYAPRIVTPAWISACLAANRLIDEMPYLLKDVKKEKEIGDTLENILDRARQRKLFDGYNVYVTRQIQPDTSVMQRVISACGGTVHTKDLSKFVKKIVKDPTALVVSCEKDKREWQALAAAPHHQKIYSVEAILQAVLHQNLERGFIEDHRIDARWEE</sequence>
<dbReference type="SMART" id="SM00292">
    <property type="entry name" value="BRCT"/>
    <property type="match status" value="5"/>
</dbReference>
<evidence type="ECO:0000313" key="3">
    <source>
        <dbReference type="EMBL" id="POY75600.1"/>
    </source>
</evidence>
<feature type="region of interest" description="Disordered" evidence="1">
    <location>
        <begin position="337"/>
        <end position="367"/>
    </location>
</feature>
<feature type="compositionally biased region" description="Low complexity" evidence="1">
    <location>
        <begin position="740"/>
        <end position="760"/>
    </location>
</feature>
<organism evidence="3 4">
    <name type="scientific">Rhodotorula taiwanensis</name>
    <dbReference type="NCBI Taxonomy" id="741276"/>
    <lineage>
        <taxon>Eukaryota</taxon>
        <taxon>Fungi</taxon>
        <taxon>Dikarya</taxon>
        <taxon>Basidiomycota</taxon>
        <taxon>Pucciniomycotina</taxon>
        <taxon>Microbotryomycetes</taxon>
        <taxon>Sporidiobolales</taxon>
        <taxon>Sporidiobolaceae</taxon>
        <taxon>Rhodotorula</taxon>
    </lineage>
</organism>
<feature type="compositionally biased region" description="Low complexity" evidence="1">
    <location>
        <begin position="786"/>
        <end position="805"/>
    </location>
</feature>
<feature type="compositionally biased region" description="Polar residues" evidence="1">
    <location>
        <begin position="945"/>
        <end position="959"/>
    </location>
</feature>
<dbReference type="PANTHER" id="PTHR47667:SF1">
    <property type="entry name" value="REGULATOR OF TY1 TRANSPOSITION PROTEIN 107"/>
    <property type="match status" value="1"/>
</dbReference>
<dbReference type="OrthoDB" id="342264at2759"/>